<accession>A0AAP0IM75</accession>
<evidence type="ECO:0000313" key="2">
    <source>
        <dbReference type="EMBL" id="KAK9118116.1"/>
    </source>
</evidence>
<keyword evidence="3" id="KW-1185">Reference proteome</keyword>
<feature type="compositionally biased region" description="Acidic residues" evidence="1">
    <location>
        <begin position="1"/>
        <end position="15"/>
    </location>
</feature>
<protein>
    <submittedName>
        <fullName evidence="2">Uncharacterized protein</fullName>
    </submittedName>
</protein>
<proteinExistence type="predicted"/>
<name>A0AAP0IM75_9MAGN</name>
<organism evidence="2 3">
    <name type="scientific">Stephania cephalantha</name>
    <dbReference type="NCBI Taxonomy" id="152367"/>
    <lineage>
        <taxon>Eukaryota</taxon>
        <taxon>Viridiplantae</taxon>
        <taxon>Streptophyta</taxon>
        <taxon>Embryophyta</taxon>
        <taxon>Tracheophyta</taxon>
        <taxon>Spermatophyta</taxon>
        <taxon>Magnoliopsida</taxon>
        <taxon>Ranunculales</taxon>
        <taxon>Menispermaceae</taxon>
        <taxon>Menispermoideae</taxon>
        <taxon>Cissampelideae</taxon>
        <taxon>Stephania</taxon>
    </lineage>
</organism>
<reference evidence="2 3" key="1">
    <citation type="submission" date="2024-01" db="EMBL/GenBank/DDBJ databases">
        <title>Genome assemblies of Stephania.</title>
        <authorList>
            <person name="Yang L."/>
        </authorList>
    </citation>
    <scope>NUCLEOTIDE SEQUENCE [LARGE SCALE GENOMIC DNA]</scope>
    <source>
        <strain evidence="2">JXDWG</strain>
        <tissue evidence="2">Leaf</tissue>
    </source>
</reference>
<comment type="caution">
    <text evidence="2">The sequence shown here is derived from an EMBL/GenBank/DDBJ whole genome shotgun (WGS) entry which is preliminary data.</text>
</comment>
<feature type="region of interest" description="Disordered" evidence="1">
    <location>
        <begin position="1"/>
        <end position="22"/>
    </location>
</feature>
<evidence type="ECO:0000256" key="1">
    <source>
        <dbReference type="SAM" id="MobiDB-lite"/>
    </source>
</evidence>
<dbReference type="Proteomes" id="UP001419268">
    <property type="component" value="Unassembled WGS sequence"/>
</dbReference>
<dbReference type="AlphaFoldDB" id="A0AAP0IM75"/>
<gene>
    <name evidence="2" type="ORF">Scep_016209</name>
</gene>
<sequence>MEVSEENELSGGCDSEDVKDIDEPAKYPTDVTYMGSSFLCLTGCRFAVNKGKGASTGKSTGCGTHIRVLVGSPTRSVWWSGGGAAKEGLFRREGQHLAKAEFVVCIQQVLCMGHAGVVRDVLDSPSDTNACPKFPMHLGTPALDPCESRYPTGVAYLGSSCLTECRSAVE</sequence>
<dbReference type="EMBL" id="JBBNAG010000007">
    <property type="protein sequence ID" value="KAK9118116.1"/>
    <property type="molecule type" value="Genomic_DNA"/>
</dbReference>
<evidence type="ECO:0000313" key="3">
    <source>
        <dbReference type="Proteomes" id="UP001419268"/>
    </source>
</evidence>